<dbReference type="GO" id="GO:0000055">
    <property type="term" value="P:ribosomal large subunit export from nucleus"/>
    <property type="evidence" value="ECO:0007669"/>
    <property type="project" value="TreeGrafter"/>
</dbReference>
<dbReference type="InterPro" id="IPR012099">
    <property type="entry name" value="Midasin"/>
</dbReference>
<feature type="compositionally biased region" description="Polar residues" evidence="11">
    <location>
        <begin position="4390"/>
        <end position="4403"/>
    </location>
</feature>
<dbReference type="FunFam" id="3.40.50.300:FF:001053">
    <property type="entry name" value="Midasin"/>
    <property type="match status" value="1"/>
</dbReference>
<dbReference type="Proteomes" id="UP001201980">
    <property type="component" value="Unassembled WGS sequence"/>
</dbReference>
<sequence length="4973" mass="554840">MATLDVCQKRNLLINSSLISELPDKILQAVRDCNSRCFLDAIATAATIPKFTNRLFAIFEDSFADICARWALSDRQPNTHTDIAIISSFARILPFAPYLSVYLERYLHIDQSSTMKEQQQQHTLTTPTTNILRTADSASTEGIISLLLAVWRLLNFDHRTYSSIVAPQAVQRGFEHQSAAVRFLAVRIFCLLLKTSDAKLEALIERHCDNSDISMKAEYDGEQKHFRFLSIYEQRRAKEIVALREERDEQLARMDERSVETYAEQPMTDFVIRYGNAMLPRPLGPAKLTTSLAMTPTTVSNLNGLARSLQKTGPILLYGLPGAGKTSLIHEIAKELRMEEDMVTLHLNEQTDAKMLIGLYTTDKKPGSFTWRPGVLTTAVREGRWVLIEDLDRAPNEVMSTLLPLVERGELIIPSRGETIRAPNSFRLFATVRTTRNMIGQENIPSLLGIRFWQQISVQMPPSQELGDIILSIFPLLKLYIPEILRVYDTICVIARSTPASRGVLQRQPSPRDLLKWCRRRNQLLESARCKTGTEPLDDTTRDWMFKEAVDCFVGSIPSDEFRYLLTGGIAKEMHRAPEAVDDFLAGDIPVLHETDRQMVVGRTTLHKLKRSMRITKSKKPFAATSHAKRLLEQIAAAVKLSEPVLLVGETGIGKTTVVQQLAESLGHKLIAVNLSQQSEVGDLLGGFKPVNVRSLAVPLKEEFEDLFSATGVAESDQNQKFFITVGKLMAKGDWVALSKSWRQGPKVFSNMVEKRKKKAEKTSPEPPEGGPSMKKRKVESKLQALLELKPRWDDFDQKLDQFDVHVSGGDAGFAFSFVEGKIVKAARNGDWVLLDEINLASSDTLESIASLLQSGPNSRPSILLSETGEIERIQAHPEFRIFGAMNPATDIGKRDLPIGIRSRFTELYVGSPDKDLKDLLEIIKTYLRRTSIRDDKAADDIARLYLDTKRLATEKQLVDGANDVPHFSLRTLTRVLTYVSDIAPFYGLRRALYEGFSMGFLTLLDKKSEELLMPRIHEHLFGKIGGAKKVLSTPPKRPADGRSYVEFINKNRDRRYWLLQGRQKPIERTDYIITTYVERNLLNLVRATSTRRFPILIQGPTSSGKTSMIEYLANYSGNKFVRINNHEHTDLQEYLGTYISGLDGKLRFQEGLLVQAMRQGYWIVLDELNLAPTDVLEALNRLLDDNRELLIPETQEIVTPHENFMLFATQNPPGLYGGRKVLSRAFRNRFLELHYDDIPEDELEFILKERAKNTSPPDCKRIVGVYKELSRLRQTSRLFENKGSFATLRDLFRWALRDAENREQIAAHGFMLLAERVRNAEERDAVREVIEKEFKVKIDSDKLYDSDAAPGLKNIMSLNNSQGVVWTRAMRRLYVLISNALRNNEPVLLVGDTGCGKTTVCQILAETAGRKLHIVNAHQNTETGDLIGSQRPVRNRAAILDTLKAGLLETFQALGMSVEGTAEELVLAFTKLGPKDVEPASQHLIRNELKEHALAQFARGNALFEWCDGSLVHAMKNGQFFLLDEISLADDSVLERLNSVLEPQRSLLLAEKGGEDASVTATEGFQFFSTMNPGGDFGKKELSPALRNRFTEIWVPPMTESSDILGIVKAKLDESFHGIAKNIVEFSYWFGREFRSASSTAFSIRDILTWVRFINDAQTGSVLARVLNGAATVFIDTLGANPSALMALDVETMDAQRQKCLDKLSELFGENFTTLYRTQPGFSIDGDRIVVGDFTIPRDPLATQDVGFSFQAPTTRLNAMRVARALQIQKPILLEGNPGVGKTTLISALAQACGSPLTRINLSDQTDLMDLFGTDVPVEGAEAGNFAWRDAPFLQAMQKGEWVLLDEMNLASQSVLEGLNACLDHRGEVYISELDQVFKRHPNFRLFAAQNPHHQGGGRKGLPSSFVNRFVVVYCDVFADEDLYLITTHNFPTFDSSAIKTLIRFISELEHKISIEKAFGAQGGPWEFNLRDILRWVKLSTSQNLFPSNHRLHELLDIVIRQRFRSSRDRQDVTDMFCDAIATYSDQKQISIDHNLYHSRFEEYVQVGIVSMNRDLNVQPASLPGIDTVPRLPELESMLICVRENIPLILTGASGSGKTVLLQHVAALAGKALVVFPLNADVDTMDLVGGFEQADAQRSFNAALGELHEKMWHLLLAKFPDAVPPGMLQLFDAINKYNERRLSILDLIKTMQQTADLFAANGSGPPSPLLGNIEEMAARISMPSSPRFEWMDGIIVKALEKGQWLVLDNANLCSASVLDRLNSLLEPNGFLSINEHCGPGGESRIIRPHPDFRIFLTMDPRYGELSRAMRNRAVEIFLDDTPATRADHATRICPVESSLERIWTSEAIGGGDDELQILSMDLVAPSDSMFIYRGYLDEMQNKTLKLVARRKGANFIGFENVPPMVALSTSFWMQQPAEILANEPLVPLMEMYLGNNVYRMALGGELSKQVPLLDTRLRESSQARGSVAKLSRLQRSAMAVKNVATSKESTVNIYRFLKTVLDTAHEMCGACTEGNGDWRVYQDIMYHVMMYWSRTFKEAGITSSRFDEARFQAHLVQGRQMLGKMCERLQQGDPMRQSIKSVMTSLDQDFDEGFKLSTGQSMELLWQRFRPAPLKSKRALTQAVELEHLADQFDDLRWKVDSSVTDLSSVVAKLSDVYKNVRCRDTDAGDVIAAMSQEIQSLSSKVADDTVEHKPLLIEEFNSLRQAVAFQGLADGKTVSLEVQDVVVLSNTTSKSQMAMQSRTESSAPLQTLSFILGDHADLTLWKGLSSPLLTKLMSSSATSLASFKSLETELPIMTRAVANNSQAVTSTRISHLSSIAQTLILEVISVHDQELSDTIKRGMENIPSELGQREGHLRMIAHEVSTLSHDRLTPHFAPHLTALLDALAVVFNREMWLDNPKLLAVVWFQLAFTLLGLYVPDKAFDPQLYPLIQREYQEGFQAAGEHSIKLLEEFQLMFTGQRDSLRQRIAQEMLDRNHEDMPDLVVCYRPEESELGRLQAEFSGISNSIIKSNLGEVFKSLDTPQWEQAQEELEVVRENVSRMIDRLSLGHKAYQDMTVPAINILHCLQIAILLTEIRQGTSDDFGLCELVPTMGGTLPPRFSDADMPKPTWAEGRELDLLSFFEAVVAVEGTDALSNTQGRIVDALFSSIYQQWRRKLDADRKAHEAKQSLYRFKGSLEDEEEIDEQEFNALFPTYEGEETYQPPTARDITVKVAEMHKKIFVPHRPCEEILEELAISAGRQVTPAPIPTMDRQLLSAALLAMHTKTEELNVVAVAADYNFYTDSNLPESRKLVQLVTDIRVRFRSLQLVDEIGHMQPLADVVNACHKVLGLNYDDPLAKIIPRVEHLHGFVYEWQFGGWAGRQWAVLPLYNRLTDLLVSWRRLELSTWSKLFDLEIKKCQEDAMSWWFIAYGAVIEEPVGIVATGGDLSDHVAKLVKQLEDYFATATTGQFSSRLSMIKQLQKQLEVAVIRTPHLTPVLTAIQNFTEILRNFEGPVKAGLQAGRAPLEKKMKDVLLLASWKDTNIVALRESAKKSHQKLFRIIRKFRGVLSQPVKAILDQGPPDAATPTITMPINIAVVELAGGDALSKCQAIPGWLEGNRRLVNTPKTLAIMVQAATRQDSIQAAAMLASFGADLNNSIVNLRKETPKTLTEENKNEVNHLKARKRRLFADTLKSVRQMGFKFNLGTDRLASQDSLSSVLVRMGHLSSSNIPSVGSAVYHTHRVLDLMPRARQAVCGHSEDLTSAEVSRSLGLLEGILDVILSQQRSLSDSFIQLQGLDKSVGWASNVGESAVVIANPAQQSRYSRQLAWSEAALAFGRRLVEIHSELGAIDNKEIMANIEQWMRDFNQLNSGGRSHPPLPPNLTTADQASVSQQWTDETFPRFQADMTAFAEKREDLAWVFEGVSEYVTLPKAPEPEVAAASICLLDLAKTVSSIADKALVAIEKLKKALAGIPASHEDAGWLMEYNAAMEACIAALHIQDFTAALQQLFASFEETDSEARQYFPVLLAAVVPILRQYTSISRHFLDKFAEFHSRVCELGFNLARSFTQLASQGFCTPQDPSDETSKESGKLEDGTGLGDGNGVEDISKDIKDDEDLSELAQQAQKEKKEDDDEIGDEKDAVDMADEDLEGEMGDKEASEEEDGEKEKEDGEEDEDGAISEEAGDVDDLDPNAVDEKMWDGEPEEGEKEQKGEKEMGKKGDEEQAADDKAEKQKQDGGDDEQMKKEGDEDGEEEEGDSDEGLDEGDIKPQVEADRQDQNVQEEEALDLPDDMEIEGDGKDISESEDDLDDLEDVEGEPQEQNQEKEKDGEDEEMEDAANAEPAQPAEDENVPEEEIGKEGEPDGQENMEDEPQDDDPDPRGEQEGQQNDALGAEEQSKLDQDNVAPSDQQGTGLDQSAEQDNDDTEFQANAAQQADGNVGEGESQEKSAAGNDGTVSRSAETAEEQGQNEQEQEITQPFKKLGDVLEQWHRRQRDILATPQENKQDGPPPQNTDLGKQEFQHLQDENSQEDAQAMGGAKDEDAHPFDDSMAIDDEETAGPQAMQEDKQEDEDASQADKMDVDEPINKTDNESKGKDEEDPRSGSAIQKGTFDPSAPLEEGDERDHLTEDDEEEDVEQTSLQLSTTHLDPTPSEKAIHFGEALQQWAQFQSKTHALSLNLTSQLRLILTPSQATKLSGAFRTGKRLNIKRIIPYIASSYKRDKIWMRRAVPTKRCYQVLLAVDDSESMMGSTGSGAASGVKQTGENRGDMDPTGPASMALESLVMVSRSLAMLEVGKVGVLGFGKETFVAHGLEDPPFTSPEAGAKALQKFSFKQSGTEVQNLLRRTIDIFSEARNLNAGGGAGQEDLWQLAIVLSDGLASTGQFEGIRRLLREAGERKVMVVFVVLDAKAKAPSGAGVGAGGANASTSILHLKQARMEKTADGRMEVKVEKYLDGFPFQYYLIIREMEELPNALAGLLRQWFGEVSG</sequence>
<feature type="region of interest" description="Disordered" evidence="11">
    <location>
        <begin position="4061"/>
        <end position="4636"/>
    </location>
</feature>
<feature type="region of interest" description="Disordered" evidence="11">
    <location>
        <begin position="4732"/>
        <end position="4759"/>
    </location>
</feature>
<feature type="region of interest" description="Disordered" evidence="11">
    <location>
        <begin position="753"/>
        <end position="778"/>
    </location>
</feature>
<feature type="compositionally biased region" description="Basic and acidic residues" evidence="11">
    <location>
        <begin position="4502"/>
        <end position="4511"/>
    </location>
</feature>
<dbReference type="InterPro" id="IPR027417">
    <property type="entry name" value="P-loop_NTPase"/>
</dbReference>
<dbReference type="Pfam" id="PF17867">
    <property type="entry name" value="AAA_lid_7"/>
    <property type="match status" value="3"/>
</dbReference>
<dbReference type="InterPro" id="IPR003593">
    <property type="entry name" value="AAA+_ATPase"/>
</dbReference>
<dbReference type="GO" id="GO:0005730">
    <property type="term" value="C:nucleolus"/>
    <property type="evidence" value="ECO:0007669"/>
    <property type="project" value="UniProtKB-SubCell"/>
</dbReference>
<comment type="function">
    <text evidence="10">Nuclear chaperone required for maturation and nuclear export of pre-60S ribosome subunits.</text>
</comment>
<keyword evidence="9 10" id="KW-0539">Nucleus</keyword>
<keyword evidence="8 10" id="KW-0143">Chaperone</keyword>
<protein>
    <recommendedName>
        <fullName evidence="4 10">Midasin</fullName>
    </recommendedName>
</protein>
<evidence type="ECO:0000313" key="13">
    <source>
        <dbReference type="EMBL" id="KAJ2895800.1"/>
    </source>
</evidence>
<feature type="compositionally biased region" description="Acidic residues" evidence="11">
    <location>
        <begin position="4234"/>
        <end position="4250"/>
    </location>
</feature>
<keyword evidence="6 10" id="KW-0547">Nucleotide-binding</keyword>
<dbReference type="PANTHER" id="PTHR48103:SF2">
    <property type="entry name" value="MIDASIN"/>
    <property type="match status" value="1"/>
</dbReference>
<evidence type="ECO:0000256" key="3">
    <source>
        <dbReference type="ARBA" id="ARBA00007188"/>
    </source>
</evidence>
<feature type="compositionally biased region" description="Basic and acidic residues" evidence="11">
    <location>
        <begin position="4524"/>
        <end position="4533"/>
    </location>
</feature>
<dbReference type="GO" id="GO:0000027">
    <property type="term" value="P:ribosomal large subunit assembly"/>
    <property type="evidence" value="ECO:0007669"/>
    <property type="project" value="InterPro"/>
</dbReference>
<feature type="compositionally biased region" description="Basic and acidic residues" evidence="11">
    <location>
        <begin position="4251"/>
        <end position="4263"/>
    </location>
</feature>
<keyword evidence="14" id="KW-1185">Reference proteome</keyword>
<dbReference type="PANTHER" id="PTHR48103">
    <property type="entry name" value="MIDASIN-RELATED"/>
    <property type="match status" value="1"/>
</dbReference>
<organism evidence="13 14">
    <name type="scientific">Zalerion maritima</name>
    <dbReference type="NCBI Taxonomy" id="339359"/>
    <lineage>
        <taxon>Eukaryota</taxon>
        <taxon>Fungi</taxon>
        <taxon>Dikarya</taxon>
        <taxon>Ascomycota</taxon>
        <taxon>Pezizomycotina</taxon>
        <taxon>Sordariomycetes</taxon>
        <taxon>Lulworthiomycetidae</taxon>
        <taxon>Lulworthiales</taxon>
        <taxon>Lulworthiaceae</taxon>
        <taxon>Zalerion</taxon>
    </lineage>
</organism>
<feature type="compositionally biased region" description="Acidic residues" evidence="11">
    <location>
        <begin position="4289"/>
        <end position="4304"/>
    </location>
</feature>
<feature type="compositionally biased region" description="Acidic residues" evidence="11">
    <location>
        <begin position="4613"/>
        <end position="4622"/>
    </location>
</feature>
<name>A0AAD5RJU3_9PEZI</name>
<dbReference type="Pfam" id="PF17865">
    <property type="entry name" value="AAA_lid_5"/>
    <property type="match status" value="1"/>
</dbReference>
<dbReference type="GO" id="GO:0005654">
    <property type="term" value="C:nucleoplasm"/>
    <property type="evidence" value="ECO:0007669"/>
    <property type="project" value="UniProtKB-SubCell"/>
</dbReference>
<accession>A0AAD5RJU3</accession>
<feature type="compositionally biased region" description="Acidic residues" evidence="11">
    <location>
        <begin position="4348"/>
        <end position="4363"/>
    </location>
</feature>
<dbReference type="InterPro" id="IPR048617">
    <property type="entry name" value="MDN1_AAA_lid_4"/>
</dbReference>
<feature type="compositionally biased region" description="Polar residues" evidence="11">
    <location>
        <begin position="4623"/>
        <end position="4633"/>
    </location>
</feature>
<dbReference type="FunFam" id="3.40.50.300:FF:000142">
    <property type="entry name" value="Midasin"/>
    <property type="match status" value="1"/>
</dbReference>
<proteinExistence type="inferred from homology"/>
<dbReference type="InterPro" id="IPR036465">
    <property type="entry name" value="vWFA_dom_sf"/>
</dbReference>
<dbReference type="InterPro" id="IPR002035">
    <property type="entry name" value="VWF_A"/>
</dbReference>
<dbReference type="CDD" id="cd00009">
    <property type="entry name" value="AAA"/>
    <property type="match status" value="3"/>
</dbReference>
<comment type="caution">
    <text evidence="13">The sequence shown here is derived from an EMBL/GenBank/DDBJ whole genome shotgun (WGS) entry which is preliminary data.</text>
</comment>
<dbReference type="GO" id="GO:0030687">
    <property type="term" value="C:preribosome, large subunit precursor"/>
    <property type="evidence" value="ECO:0007669"/>
    <property type="project" value="TreeGrafter"/>
</dbReference>
<dbReference type="SMART" id="SM00382">
    <property type="entry name" value="AAA"/>
    <property type="match status" value="6"/>
</dbReference>
<feature type="compositionally biased region" description="Basic and acidic residues" evidence="11">
    <location>
        <begin position="4070"/>
        <end position="4080"/>
    </location>
</feature>
<dbReference type="InterPro" id="IPR040848">
    <property type="entry name" value="AAA_lid_7"/>
</dbReference>
<dbReference type="PROSITE" id="PS50234">
    <property type="entry name" value="VWFA"/>
    <property type="match status" value="1"/>
</dbReference>
<dbReference type="GO" id="GO:0016887">
    <property type="term" value="F:ATP hydrolysis activity"/>
    <property type="evidence" value="ECO:0007669"/>
    <property type="project" value="InterPro"/>
</dbReference>
<evidence type="ECO:0000256" key="1">
    <source>
        <dbReference type="ARBA" id="ARBA00004604"/>
    </source>
</evidence>
<dbReference type="Pfam" id="PF21108">
    <property type="entry name" value="MDN1_4th"/>
    <property type="match status" value="1"/>
</dbReference>
<dbReference type="PIRSF" id="PIRSF010340">
    <property type="entry name" value="Midasin"/>
    <property type="match status" value="1"/>
</dbReference>
<dbReference type="EMBL" id="JAKWBI020000373">
    <property type="protein sequence ID" value="KAJ2895800.1"/>
    <property type="molecule type" value="Genomic_DNA"/>
</dbReference>
<evidence type="ECO:0000256" key="5">
    <source>
        <dbReference type="ARBA" id="ARBA00022553"/>
    </source>
</evidence>
<dbReference type="SUPFAM" id="SSF52540">
    <property type="entry name" value="P-loop containing nucleoside triphosphate hydrolases"/>
    <property type="match status" value="6"/>
</dbReference>
<dbReference type="Pfam" id="PF07728">
    <property type="entry name" value="AAA_5"/>
    <property type="match status" value="8"/>
</dbReference>
<dbReference type="GO" id="GO:0005524">
    <property type="term" value="F:ATP binding"/>
    <property type="evidence" value="ECO:0007669"/>
    <property type="project" value="UniProtKB-KW"/>
</dbReference>
<evidence type="ECO:0000256" key="10">
    <source>
        <dbReference type="PIRNR" id="PIRNR010340"/>
    </source>
</evidence>
<feature type="compositionally biased region" description="Low complexity" evidence="11">
    <location>
        <begin position="4451"/>
        <end position="4463"/>
    </location>
</feature>
<comment type="similarity">
    <text evidence="3 10">Belongs to the midasin family.</text>
</comment>
<evidence type="ECO:0000256" key="2">
    <source>
        <dbReference type="ARBA" id="ARBA00004642"/>
    </source>
</evidence>
<dbReference type="SUPFAM" id="SSF53300">
    <property type="entry name" value="vWA-like"/>
    <property type="match status" value="1"/>
</dbReference>
<keyword evidence="7 10" id="KW-0067">ATP-binding</keyword>
<evidence type="ECO:0000313" key="14">
    <source>
        <dbReference type="Proteomes" id="UP001201980"/>
    </source>
</evidence>
<dbReference type="Gene3D" id="3.40.50.300">
    <property type="entry name" value="P-loop containing nucleotide triphosphate hydrolases"/>
    <property type="match status" value="7"/>
</dbReference>
<feature type="compositionally biased region" description="Acidic residues" evidence="11">
    <location>
        <begin position="4129"/>
        <end position="4176"/>
    </location>
</feature>
<feature type="compositionally biased region" description="Basic and acidic residues" evidence="11">
    <location>
        <begin position="4194"/>
        <end position="4233"/>
    </location>
</feature>
<feature type="compositionally biased region" description="Basic and acidic residues" evidence="11">
    <location>
        <begin position="4467"/>
        <end position="4476"/>
    </location>
</feature>
<feature type="compositionally biased region" description="Acidic residues" evidence="11">
    <location>
        <begin position="4315"/>
        <end position="4324"/>
    </location>
</feature>
<dbReference type="InterPro" id="IPR011704">
    <property type="entry name" value="ATPase_dyneun-rel_AAA"/>
</dbReference>
<evidence type="ECO:0000256" key="4">
    <source>
        <dbReference type="ARBA" id="ARBA00017143"/>
    </source>
</evidence>
<evidence type="ECO:0000256" key="7">
    <source>
        <dbReference type="ARBA" id="ARBA00022840"/>
    </source>
</evidence>
<feature type="compositionally biased region" description="Acidic residues" evidence="11">
    <location>
        <begin position="4266"/>
        <end position="4281"/>
    </location>
</feature>
<dbReference type="FunFam" id="3.40.50.300:FF:001368">
    <property type="entry name" value="Midasin"/>
    <property type="match status" value="1"/>
</dbReference>
<evidence type="ECO:0000256" key="11">
    <source>
        <dbReference type="SAM" id="MobiDB-lite"/>
    </source>
</evidence>
<evidence type="ECO:0000259" key="12">
    <source>
        <dbReference type="PROSITE" id="PS50234"/>
    </source>
</evidence>
<comment type="subcellular location">
    <subcellularLocation>
        <location evidence="1">Nucleus</location>
        <location evidence="1">Nucleolus</location>
    </subcellularLocation>
    <subcellularLocation>
        <location evidence="2">Nucleus</location>
        <location evidence="2">Nucleoplasm</location>
    </subcellularLocation>
</comment>
<feature type="domain" description="VWFA" evidence="12">
    <location>
        <begin position="4722"/>
        <end position="4964"/>
    </location>
</feature>
<feature type="compositionally biased region" description="Basic and acidic residues" evidence="11">
    <location>
        <begin position="4561"/>
        <end position="4587"/>
    </location>
</feature>
<dbReference type="FunFam" id="3.40.50.300:FF:000712">
    <property type="entry name" value="Midasin"/>
    <property type="match status" value="1"/>
</dbReference>
<evidence type="ECO:0000256" key="9">
    <source>
        <dbReference type="ARBA" id="ARBA00023242"/>
    </source>
</evidence>
<dbReference type="FunFam" id="3.40.50.300:FF:000582">
    <property type="entry name" value="Midasin"/>
    <property type="match status" value="1"/>
</dbReference>
<evidence type="ECO:0000256" key="6">
    <source>
        <dbReference type="ARBA" id="ARBA00022741"/>
    </source>
</evidence>
<keyword evidence="5" id="KW-0597">Phosphoprotein</keyword>
<dbReference type="InterPro" id="IPR041190">
    <property type="entry name" value="Midasin_AAA_lid_5"/>
</dbReference>
<gene>
    <name evidence="13" type="ORF">MKZ38_006154</name>
</gene>
<feature type="compositionally biased region" description="Polar residues" evidence="11">
    <location>
        <begin position="4413"/>
        <end position="4422"/>
    </location>
</feature>
<evidence type="ECO:0000256" key="8">
    <source>
        <dbReference type="ARBA" id="ARBA00023186"/>
    </source>
</evidence>
<reference evidence="13" key="1">
    <citation type="submission" date="2022-07" db="EMBL/GenBank/DDBJ databases">
        <title>Draft genome sequence of Zalerion maritima ATCC 34329, a (micro)plastics degrading marine fungus.</title>
        <authorList>
            <person name="Paco A."/>
            <person name="Goncalves M.F.M."/>
            <person name="Rocha-Santos T.A.P."/>
            <person name="Alves A."/>
        </authorList>
    </citation>
    <scope>NUCLEOTIDE SEQUENCE</scope>
    <source>
        <strain evidence="13">ATCC 34329</strain>
    </source>
</reference>
<feature type="compositionally biased region" description="Low complexity" evidence="11">
    <location>
        <begin position="4732"/>
        <end position="4744"/>
    </location>
</feature>